<dbReference type="Proteomes" id="UP000006039">
    <property type="component" value="Unassembled WGS sequence"/>
</dbReference>
<dbReference type="RefSeq" id="XP_009223603.1">
    <property type="nucleotide sequence ID" value="XM_009225339.1"/>
</dbReference>
<sequence length="218" mass="24020">MDNYRYGFSSWHSWSHRNLKVTEKVTHWHGGDEAGEYDQVILADDDGECRFYFPVDQSPVATAASTLNSAVGTRLWSYGLGAFVHSTSFRDAFDHDDNANAIIADTSRAAFGRPWLRQAGRLRPQYRPLPQLGDFTPQTIGLDPPRRSLIPSVATLPSAGSSATSSIHFLVPFPILLLGGLPGSENKDATITGDTRVSRGNKRAPEKFFWPPCSSPIQ</sequence>
<reference evidence="3" key="1">
    <citation type="submission" date="2010-07" db="EMBL/GenBank/DDBJ databases">
        <title>The genome sequence of Gaeumannomyces graminis var. tritici strain R3-111a-1.</title>
        <authorList>
            <consortium name="The Broad Institute Genome Sequencing Platform"/>
            <person name="Ma L.-J."/>
            <person name="Dead R."/>
            <person name="Young S."/>
            <person name="Zeng Q."/>
            <person name="Koehrsen M."/>
            <person name="Alvarado L."/>
            <person name="Berlin A."/>
            <person name="Chapman S.B."/>
            <person name="Chen Z."/>
            <person name="Freedman E."/>
            <person name="Gellesch M."/>
            <person name="Goldberg J."/>
            <person name="Griggs A."/>
            <person name="Gujja S."/>
            <person name="Heilman E.R."/>
            <person name="Heiman D."/>
            <person name="Hepburn T."/>
            <person name="Howarth C."/>
            <person name="Jen D."/>
            <person name="Larson L."/>
            <person name="Mehta T."/>
            <person name="Neiman D."/>
            <person name="Pearson M."/>
            <person name="Roberts A."/>
            <person name="Saif S."/>
            <person name="Shea T."/>
            <person name="Shenoy N."/>
            <person name="Sisk P."/>
            <person name="Stolte C."/>
            <person name="Sykes S."/>
            <person name="Walk T."/>
            <person name="White J."/>
            <person name="Yandava C."/>
            <person name="Haas B."/>
            <person name="Nusbaum C."/>
            <person name="Birren B."/>
        </authorList>
    </citation>
    <scope>NUCLEOTIDE SEQUENCE [LARGE SCALE GENOMIC DNA]</scope>
    <source>
        <strain evidence="3">R3-111a-1</strain>
    </source>
</reference>
<reference evidence="2" key="4">
    <citation type="journal article" date="2015" name="G3 (Bethesda)">
        <title>Genome sequences of three phytopathogenic species of the Magnaporthaceae family of fungi.</title>
        <authorList>
            <person name="Okagaki L.H."/>
            <person name="Nunes C.C."/>
            <person name="Sailsbery J."/>
            <person name="Clay B."/>
            <person name="Brown D."/>
            <person name="John T."/>
            <person name="Oh Y."/>
            <person name="Young N."/>
            <person name="Fitzgerald M."/>
            <person name="Haas B.J."/>
            <person name="Zeng Q."/>
            <person name="Young S."/>
            <person name="Adiconis X."/>
            <person name="Fan L."/>
            <person name="Levin J.Z."/>
            <person name="Mitchell T.K."/>
            <person name="Okubara P.A."/>
            <person name="Farman M.L."/>
            <person name="Kohn L.M."/>
            <person name="Birren B."/>
            <person name="Ma L.-J."/>
            <person name="Dean R.A."/>
        </authorList>
    </citation>
    <scope>NUCLEOTIDE SEQUENCE</scope>
    <source>
        <strain evidence="2">R3-111a-1</strain>
    </source>
</reference>
<organism evidence="1">
    <name type="scientific">Gaeumannomyces tritici (strain R3-111a-1)</name>
    <name type="common">Wheat and barley take-all root rot fungus</name>
    <name type="synonym">Gaeumannomyces graminis var. tritici</name>
    <dbReference type="NCBI Taxonomy" id="644352"/>
    <lineage>
        <taxon>Eukaryota</taxon>
        <taxon>Fungi</taxon>
        <taxon>Dikarya</taxon>
        <taxon>Ascomycota</taxon>
        <taxon>Pezizomycotina</taxon>
        <taxon>Sordariomycetes</taxon>
        <taxon>Sordariomycetidae</taxon>
        <taxon>Magnaporthales</taxon>
        <taxon>Magnaporthaceae</taxon>
        <taxon>Gaeumannomyces</taxon>
    </lineage>
</organism>
<gene>
    <name evidence="2" type="primary">20347973</name>
    <name evidence="1" type="ORF">GGTG_07515</name>
</gene>
<protein>
    <submittedName>
        <fullName evidence="1 2">Uncharacterized protein</fullName>
    </submittedName>
</protein>
<reference evidence="2" key="5">
    <citation type="submission" date="2018-04" db="UniProtKB">
        <authorList>
            <consortium name="EnsemblFungi"/>
        </authorList>
    </citation>
    <scope>IDENTIFICATION</scope>
    <source>
        <strain evidence="2">R3-111a-1</strain>
    </source>
</reference>
<evidence type="ECO:0000313" key="1">
    <source>
        <dbReference type="EMBL" id="EJT73659.1"/>
    </source>
</evidence>
<accession>J3P1W7</accession>
<dbReference type="AlphaFoldDB" id="J3P1W7"/>
<proteinExistence type="predicted"/>
<reference evidence="1" key="3">
    <citation type="submission" date="2010-09" db="EMBL/GenBank/DDBJ databases">
        <title>Annotation of Gaeumannomyces graminis var. tritici R3-111a-1.</title>
        <authorList>
            <consortium name="The Broad Institute Genome Sequencing Platform"/>
            <person name="Ma L.-J."/>
            <person name="Dead R."/>
            <person name="Young S.K."/>
            <person name="Zeng Q."/>
            <person name="Gargeya S."/>
            <person name="Fitzgerald M."/>
            <person name="Haas B."/>
            <person name="Abouelleil A."/>
            <person name="Alvarado L."/>
            <person name="Arachchi H.M."/>
            <person name="Berlin A."/>
            <person name="Brown A."/>
            <person name="Chapman S.B."/>
            <person name="Chen Z."/>
            <person name="Dunbar C."/>
            <person name="Freedman E."/>
            <person name="Gearin G."/>
            <person name="Gellesch M."/>
            <person name="Goldberg J."/>
            <person name="Griggs A."/>
            <person name="Gujja S."/>
            <person name="Heiman D."/>
            <person name="Howarth C."/>
            <person name="Larson L."/>
            <person name="Lui A."/>
            <person name="MacDonald P.J.P."/>
            <person name="Mehta T."/>
            <person name="Montmayeur A."/>
            <person name="Murphy C."/>
            <person name="Neiman D."/>
            <person name="Pearson M."/>
            <person name="Priest M."/>
            <person name="Roberts A."/>
            <person name="Saif S."/>
            <person name="Shea T."/>
            <person name="Shenoy N."/>
            <person name="Sisk P."/>
            <person name="Stolte C."/>
            <person name="Sykes S."/>
            <person name="Yandava C."/>
            <person name="Wortman J."/>
            <person name="Nusbaum C."/>
            <person name="Birren B."/>
        </authorList>
    </citation>
    <scope>NUCLEOTIDE SEQUENCE</scope>
    <source>
        <strain evidence="1">R3-111a-1</strain>
    </source>
</reference>
<keyword evidence="3" id="KW-1185">Reference proteome</keyword>
<dbReference type="HOGENOM" id="CLU_1266952_0_0_1"/>
<reference evidence="1" key="2">
    <citation type="submission" date="2010-07" db="EMBL/GenBank/DDBJ databases">
        <authorList>
            <consortium name="The Broad Institute Genome Sequencing Platform"/>
            <consortium name="Broad Institute Genome Sequencing Center for Infectious Disease"/>
            <person name="Ma L.-J."/>
            <person name="Dead R."/>
            <person name="Young S."/>
            <person name="Zeng Q."/>
            <person name="Koehrsen M."/>
            <person name="Alvarado L."/>
            <person name="Berlin A."/>
            <person name="Chapman S.B."/>
            <person name="Chen Z."/>
            <person name="Freedman E."/>
            <person name="Gellesch M."/>
            <person name="Goldberg J."/>
            <person name="Griggs A."/>
            <person name="Gujja S."/>
            <person name="Heilman E.R."/>
            <person name="Heiman D."/>
            <person name="Hepburn T."/>
            <person name="Howarth C."/>
            <person name="Jen D."/>
            <person name="Larson L."/>
            <person name="Mehta T."/>
            <person name="Neiman D."/>
            <person name="Pearson M."/>
            <person name="Roberts A."/>
            <person name="Saif S."/>
            <person name="Shea T."/>
            <person name="Shenoy N."/>
            <person name="Sisk P."/>
            <person name="Stolte C."/>
            <person name="Sykes S."/>
            <person name="Walk T."/>
            <person name="White J."/>
            <person name="Yandava C."/>
            <person name="Haas B."/>
            <person name="Nusbaum C."/>
            <person name="Birren B."/>
        </authorList>
    </citation>
    <scope>NUCLEOTIDE SEQUENCE</scope>
    <source>
        <strain evidence="1">R3-111a-1</strain>
    </source>
</reference>
<evidence type="ECO:0000313" key="3">
    <source>
        <dbReference type="Proteomes" id="UP000006039"/>
    </source>
</evidence>
<dbReference type="EnsemblFungi" id="EJT73659">
    <property type="protein sequence ID" value="EJT73659"/>
    <property type="gene ID" value="GGTG_07515"/>
</dbReference>
<name>J3P1W7_GAET3</name>
<dbReference type="EMBL" id="GL385398">
    <property type="protein sequence ID" value="EJT73659.1"/>
    <property type="molecule type" value="Genomic_DNA"/>
</dbReference>
<dbReference type="GeneID" id="20347973"/>
<evidence type="ECO:0000313" key="2">
    <source>
        <dbReference type="EnsemblFungi" id="EJT73659"/>
    </source>
</evidence>
<dbReference type="VEuPathDB" id="FungiDB:GGTG_07515"/>